<dbReference type="KEGG" id="eaj:Q3M24_19185"/>
<reference evidence="1" key="2">
    <citation type="submission" date="2024-06" db="EMBL/GenBank/DDBJ databases">
        <authorList>
            <person name="Plum-Jensen L.E."/>
            <person name="Schramm A."/>
            <person name="Marshall I.P.G."/>
        </authorList>
    </citation>
    <scope>NUCLEOTIDE SEQUENCE</scope>
    <source>
        <strain evidence="1">Rat1</strain>
    </source>
</reference>
<dbReference type="EMBL" id="CP159373">
    <property type="protein sequence ID" value="XCN72395.1"/>
    <property type="molecule type" value="Genomic_DNA"/>
</dbReference>
<evidence type="ECO:0000313" key="1">
    <source>
        <dbReference type="EMBL" id="XCN72395.1"/>
    </source>
</evidence>
<dbReference type="AlphaFoldDB" id="A0AAU8LSZ9"/>
<accession>A0AAU8LSZ9</accession>
<gene>
    <name evidence="1" type="ORF">Q3M24_19185</name>
</gene>
<proteinExistence type="predicted"/>
<protein>
    <submittedName>
        <fullName evidence="1">Uncharacterized protein</fullName>
    </submittedName>
</protein>
<sequence>MFFILIMALSSFPSFPLDKGITTKEIRKVSLNMTGDQVKQILGPPNLSNPDTSSVTDRNGVRTILHPSRITYIYYRVTPCRSVASKLYVHLDDNQVVEVYGKINNLLGLDDQGVYGLGIKDDNKKSRWESKYFSRAFPESN</sequence>
<reference evidence="1" key="1">
    <citation type="journal article" date="2024" name="Syst. Appl. Microbiol.">
        <title>First single-strain enrichments of Electrothrix cable bacteria, description of E. aestuarii sp. nov. and E. rattekaaiensis sp. nov., and proposal of a cable bacteria taxonomy following the rules of the SeqCode.</title>
        <authorList>
            <person name="Plum-Jensen L.E."/>
            <person name="Schramm A."/>
            <person name="Marshall I.P.G."/>
        </authorList>
    </citation>
    <scope>NUCLEOTIDE SEQUENCE</scope>
    <source>
        <strain evidence="1">Rat1</strain>
    </source>
</reference>
<name>A0AAU8LSZ9_9BACT</name>
<organism evidence="1">
    <name type="scientific">Candidatus Electrothrix aestuarii</name>
    <dbReference type="NCBI Taxonomy" id="3062594"/>
    <lineage>
        <taxon>Bacteria</taxon>
        <taxon>Pseudomonadati</taxon>
        <taxon>Thermodesulfobacteriota</taxon>
        <taxon>Desulfobulbia</taxon>
        <taxon>Desulfobulbales</taxon>
        <taxon>Desulfobulbaceae</taxon>
        <taxon>Candidatus Electrothrix</taxon>
    </lineage>
</organism>